<comment type="cofactor">
    <cofactor evidence="3">
        <name>(R)-lipoate</name>
        <dbReference type="ChEBI" id="CHEBI:83088"/>
    </cofactor>
    <text evidence="3">Binds 1 lipoyl cofactor covalently.</text>
</comment>
<feature type="modified residue" description="N6-lipoyllysine" evidence="3 4">
    <location>
        <position position="65"/>
    </location>
</feature>
<dbReference type="InterPro" id="IPR000089">
    <property type="entry name" value="Biotin_lipoyl"/>
</dbReference>
<comment type="function">
    <text evidence="3">The glycine cleavage system catalyzes the degradation of glycine. The H protein shuttles the methylamine group of glycine from the P protein to the T protein.</text>
</comment>
<dbReference type="PROSITE" id="PS00189">
    <property type="entry name" value="LIPOYL"/>
    <property type="match status" value="1"/>
</dbReference>
<evidence type="ECO:0000313" key="7">
    <source>
        <dbReference type="Proteomes" id="UP000260351"/>
    </source>
</evidence>
<accession>A0A3E1K9X6</accession>
<protein>
    <recommendedName>
        <fullName evidence="3">Glycine cleavage system H protein</fullName>
    </recommendedName>
</protein>
<comment type="caution">
    <text evidence="6">The sequence shown here is derived from an EMBL/GenBank/DDBJ whole genome shotgun (WGS) entry which is preliminary data.</text>
</comment>
<organism evidence="6 7">
    <name type="scientific">Wenzhouxiangella sediminis</name>
    <dbReference type="NCBI Taxonomy" id="1792836"/>
    <lineage>
        <taxon>Bacteria</taxon>
        <taxon>Pseudomonadati</taxon>
        <taxon>Pseudomonadota</taxon>
        <taxon>Gammaproteobacteria</taxon>
        <taxon>Chromatiales</taxon>
        <taxon>Wenzhouxiangellaceae</taxon>
        <taxon>Wenzhouxiangella</taxon>
    </lineage>
</organism>
<dbReference type="AlphaFoldDB" id="A0A3E1K9X6"/>
<dbReference type="InterPro" id="IPR011053">
    <property type="entry name" value="Single_hybrid_motif"/>
</dbReference>
<comment type="similarity">
    <text evidence="1 3">Belongs to the GcvH family.</text>
</comment>
<dbReference type="GO" id="GO:0005829">
    <property type="term" value="C:cytosol"/>
    <property type="evidence" value="ECO:0007669"/>
    <property type="project" value="TreeGrafter"/>
</dbReference>
<comment type="subunit">
    <text evidence="3">The glycine cleavage system is composed of four proteins: P, T, L and H.</text>
</comment>
<evidence type="ECO:0000256" key="4">
    <source>
        <dbReference type="PIRSR" id="PIRSR617453-50"/>
    </source>
</evidence>
<dbReference type="HAMAP" id="MF_00272">
    <property type="entry name" value="GcvH"/>
    <property type="match status" value="1"/>
</dbReference>
<dbReference type="GO" id="GO:0005960">
    <property type="term" value="C:glycine cleavage complex"/>
    <property type="evidence" value="ECO:0007669"/>
    <property type="project" value="InterPro"/>
</dbReference>
<dbReference type="PANTHER" id="PTHR11715">
    <property type="entry name" value="GLYCINE CLEAVAGE SYSTEM H PROTEIN"/>
    <property type="match status" value="1"/>
</dbReference>
<dbReference type="EMBL" id="QUZK01000034">
    <property type="protein sequence ID" value="RFF30532.1"/>
    <property type="molecule type" value="Genomic_DNA"/>
</dbReference>
<dbReference type="PANTHER" id="PTHR11715:SF3">
    <property type="entry name" value="GLYCINE CLEAVAGE SYSTEM H PROTEIN-RELATED"/>
    <property type="match status" value="1"/>
</dbReference>
<evidence type="ECO:0000256" key="2">
    <source>
        <dbReference type="ARBA" id="ARBA00022823"/>
    </source>
</evidence>
<dbReference type="InterPro" id="IPR003016">
    <property type="entry name" value="2-oxoA_DH_lipoyl-BS"/>
</dbReference>
<dbReference type="Pfam" id="PF01597">
    <property type="entry name" value="GCV_H"/>
    <property type="match status" value="1"/>
</dbReference>
<dbReference type="NCBIfam" id="TIGR00527">
    <property type="entry name" value="gcvH"/>
    <property type="match status" value="1"/>
</dbReference>
<reference evidence="6 7" key="1">
    <citation type="submission" date="2018-08" db="EMBL/GenBank/DDBJ databases">
        <title>Wenzhouxiangella salilacus sp. nov., a novel bacterium isolated from a saline lake in Xinjiang Province, China.</title>
        <authorList>
            <person name="Han S."/>
        </authorList>
    </citation>
    <scope>NUCLEOTIDE SEQUENCE [LARGE SCALE GENOMIC DNA]</scope>
    <source>
        <strain evidence="6 7">XDB06</strain>
    </source>
</reference>
<evidence type="ECO:0000259" key="5">
    <source>
        <dbReference type="PROSITE" id="PS50968"/>
    </source>
</evidence>
<dbReference type="NCBIfam" id="NF002270">
    <property type="entry name" value="PRK01202.1"/>
    <property type="match status" value="1"/>
</dbReference>
<dbReference type="CDD" id="cd06848">
    <property type="entry name" value="GCS_H"/>
    <property type="match status" value="1"/>
</dbReference>
<dbReference type="InterPro" id="IPR017453">
    <property type="entry name" value="GCV_H_sub"/>
</dbReference>
<dbReference type="OrthoDB" id="9796712at2"/>
<dbReference type="InterPro" id="IPR033753">
    <property type="entry name" value="GCV_H/Fam206"/>
</dbReference>
<gene>
    <name evidence="3 6" type="primary">gcvH</name>
    <name evidence="6" type="ORF">DZC52_07300</name>
</gene>
<name>A0A3E1K9X6_9GAMM</name>
<keyword evidence="2 3" id="KW-0450">Lipoyl</keyword>
<dbReference type="SUPFAM" id="SSF51230">
    <property type="entry name" value="Single hybrid motif"/>
    <property type="match status" value="1"/>
</dbReference>
<dbReference type="Proteomes" id="UP000260351">
    <property type="component" value="Unassembled WGS sequence"/>
</dbReference>
<dbReference type="RefSeq" id="WP_116650474.1">
    <property type="nucleotide sequence ID" value="NZ_QUZK01000034.1"/>
</dbReference>
<dbReference type="Gene3D" id="2.40.50.100">
    <property type="match status" value="1"/>
</dbReference>
<feature type="domain" description="Lipoyl-binding" evidence="5">
    <location>
        <begin position="24"/>
        <end position="106"/>
    </location>
</feature>
<evidence type="ECO:0000313" key="6">
    <source>
        <dbReference type="EMBL" id="RFF30532.1"/>
    </source>
</evidence>
<sequence length="129" mass="14081">MSDIPSDLRYAESHEWVSQEEEGVVKVGISDHAQEQLGDLVFVELPEEGDTLNRGDACSVVESVKAASDIYSPVSGEVVVVNEALADTPEIVNNDPYGDGWLFSVKLDDPGELDELMDAEAYKEHLAED</sequence>
<dbReference type="GO" id="GO:0019464">
    <property type="term" value="P:glycine decarboxylation via glycine cleavage system"/>
    <property type="evidence" value="ECO:0007669"/>
    <property type="project" value="UniProtKB-UniRule"/>
</dbReference>
<dbReference type="InterPro" id="IPR002930">
    <property type="entry name" value="GCV_H"/>
</dbReference>
<keyword evidence="7" id="KW-1185">Reference proteome</keyword>
<dbReference type="GO" id="GO:0009249">
    <property type="term" value="P:protein lipoylation"/>
    <property type="evidence" value="ECO:0007669"/>
    <property type="project" value="TreeGrafter"/>
</dbReference>
<dbReference type="PROSITE" id="PS50968">
    <property type="entry name" value="BIOTINYL_LIPOYL"/>
    <property type="match status" value="1"/>
</dbReference>
<proteinExistence type="inferred from homology"/>
<evidence type="ECO:0000256" key="3">
    <source>
        <dbReference type="HAMAP-Rule" id="MF_00272"/>
    </source>
</evidence>
<evidence type="ECO:0000256" key="1">
    <source>
        <dbReference type="ARBA" id="ARBA00009249"/>
    </source>
</evidence>